<dbReference type="NCBIfam" id="TIGR02830">
    <property type="entry name" value="spore_III_AG"/>
    <property type="match status" value="1"/>
</dbReference>
<accession>A0A4U9RAJ0</accession>
<evidence type="ECO:0000313" key="2">
    <source>
        <dbReference type="EMBL" id="VTQ88146.1"/>
    </source>
</evidence>
<dbReference type="RefSeq" id="WP_243117946.1">
    <property type="nucleotide sequence ID" value="NZ_CBCRUQ010000022.1"/>
</dbReference>
<keyword evidence="1" id="KW-0812">Transmembrane</keyword>
<protein>
    <submittedName>
        <fullName evidence="2">Stage III sporulation protein AG</fullName>
    </submittedName>
</protein>
<evidence type="ECO:0000256" key="1">
    <source>
        <dbReference type="SAM" id="Phobius"/>
    </source>
</evidence>
<feature type="transmembrane region" description="Helical" evidence="1">
    <location>
        <begin position="36"/>
        <end position="56"/>
    </location>
</feature>
<dbReference type="EMBL" id="LR590481">
    <property type="protein sequence ID" value="VTQ88146.1"/>
    <property type="molecule type" value="Genomic_DNA"/>
</dbReference>
<name>A0A4U9RAJ0_HATHI</name>
<dbReference type="Proteomes" id="UP000308489">
    <property type="component" value="Chromosome 1"/>
</dbReference>
<reference evidence="2 3" key="1">
    <citation type="submission" date="2019-05" db="EMBL/GenBank/DDBJ databases">
        <authorList>
            <consortium name="Pathogen Informatics"/>
        </authorList>
    </citation>
    <scope>NUCLEOTIDE SEQUENCE [LARGE SCALE GENOMIC DNA]</scope>
    <source>
        <strain evidence="2 3">NCTC503</strain>
    </source>
</reference>
<gene>
    <name evidence="2" type="ORF">NCTC503_01192</name>
</gene>
<sequence>MEDLMEKIKKKFKDILNNESKERKEDTKSKIKKNSYGNLIILVLIGSLFVIGGNLLSKQSKNIAVMNRVKEDDKTQKESETSIRTSGDYKSEIDLKEYSENLNNKLKNILGLIDGVGKVDSLIYFDGGEEYVPATNINNSISKTEETDTSGGKRKIDQNNDGKTIVTFNDGNSTKPLIKNKKNPKITGVCIVAEGADNKVTELRIVEAVVNLFNLPDKKVQVYPMKR</sequence>
<organism evidence="2 3">
    <name type="scientific">Hathewaya histolytica</name>
    <name type="common">Clostridium histolyticum</name>
    <dbReference type="NCBI Taxonomy" id="1498"/>
    <lineage>
        <taxon>Bacteria</taxon>
        <taxon>Bacillati</taxon>
        <taxon>Bacillota</taxon>
        <taxon>Clostridia</taxon>
        <taxon>Eubacteriales</taxon>
        <taxon>Clostridiaceae</taxon>
        <taxon>Hathewaya</taxon>
    </lineage>
</organism>
<dbReference type="InterPro" id="IPR014195">
    <property type="entry name" value="Spore_III_AG"/>
</dbReference>
<dbReference type="AlphaFoldDB" id="A0A4U9RAJ0"/>
<keyword evidence="1" id="KW-0472">Membrane</keyword>
<keyword evidence="1" id="KW-1133">Transmembrane helix</keyword>
<keyword evidence="3" id="KW-1185">Reference proteome</keyword>
<proteinExistence type="predicted"/>
<evidence type="ECO:0000313" key="3">
    <source>
        <dbReference type="Proteomes" id="UP000308489"/>
    </source>
</evidence>
<dbReference type="KEGG" id="hhw:NCTC503_01192"/>